<dbReference type="GO" id="GO:0005886">
    <property type="term" value="C:plasma membrane"/>
    <property type="evidence" value="ECO:0007669"/>
    <property type="project" value="UniProtKB-SubCell"/>
</dbReference>
<evidence type="ECO:0000256" key="3">
    <source>
        <dbReference type="ARBA" id="ARBA00022475"/>
    </source>
</evidence>
<keyword evidence="4 7" id="KW-0812">Transmembrane</keyword>
<dbReference type="Proteomes" id="UP000250079">
    <property type="component" value="Chromosome"/>
</dbReference>
<reference evidence="9 10" key="1">
    <citation type="submission" date="2016-12" db="EMBL/GenBank/DDBJ databases">
        <authorList>
            <person name="Song W.-J."/>
            <person name="Kurnit D.M."/>
        </authorList>
    </citation>
    <scope>NUCLEOTIDE SEQUENCE [LARGE SCALE GENOMIC DNA]</scope>
    <source>
        <strain evidence="9 10">IMCC3135</strain>
    </source>
</reference>
<keyword evidence="10" id="KW-1185">Reference proteome</keyword>
<dbReference type="KEGG" id="gai:IMCC3135_27145"/>
<dbReference type="InterPro" id="IPR055348">
    <property type="entry name" value="DctQ"/>
</dbReference>
<comment type="subcellular location">
    <subcellularLocation>
        <location evidence="7">Cell inner membrane</location>
        <topology evidence="7">Multi-pass membrane protein</topology>
    </subcellularLocation>
    <subcellularLocation>
        <location evidence="1">Cell membrane</location>
        <topology evidence="1">Multi-pass membrane protein</topology>
    </subcellularLocation>
</comment>
<accession>A0A2Z2P6J9</accession>
<name>A0A2Z2P6J9_9GAMM</name>
<comment type="similarity">
    <text evidence="7">Belongs to the TRAP transporter small permease family.</text>
</comment>
<comment type="subunit">
    <text evidence="7">The complex comprises the extracytoplasmic solute receptor protein and the two transmembrane proteins.</text>
</comment>
<feature type="transmembrane region" description="Helical" evidence="7">
    <location>
        <begin position="50"/>
        <end position="71"/>
    </location>
</feature>
<organism evidence="9 10">
    <name type="scientific">Granulosicoccus antarcticus IMCC3135</name>
    <dbReference type="NCBI Taxonomy" id="1192854"/>
    <lineage>
        <taxon>Bacteria</taxon>
        <taxon>Pseudomonadati</taxon>
        <taxon>Pseudomonadota</taxon>
        <taxon>Gammaproteobacteria</taxon>
        <taxon>Chromatiales</taxon>
        <taxon>Granulosicoccaceae</taxon>
        <taxon>Granulosicoccus</taxon>
    </lineage>
</organism>
<feature type="transmembrane region" description="Helical" evidence="7">
    <location>
        <begin position="83"/>
        <end position="107"/>
    </location>
</feature>
<evidence type="ECO:0000256" key="5">
    <source>
        <dbReference type="ARBA" id="ARBA00022989"/>
    </source>
</evidence>
<evidence type="ECO:0000259" key="8">
    <source>
        <dbReference type="Pfam" id="PF04290"/>
    </source>
</evidence>
<keyword evidence="3" id="KW-1003">Cell membrane</keyword>
<keyword evidence="5 7" id="KW-1133">Transmembrane helix</keyword>
<comment type="function">
    <text evidence="7">Part of the tripartite ATP-independent periplasmic (TRAP) transport system.</text>
</comment>
<evidence type="ECO:0000256" key="6">
    <source>
        <dbReference type="ARBA" id="ARBA00023136"/>
    </source>
</evidence>
<evidence type="ECO:0000256" key="1">
    <source>
        <dbReference type="ARBA" id="ARBA00004651"/>
    </source>
</evidence>
<evidence type="ECO:0000313" key="10">
    <source>
        <dbReference type="Proteomes" id="UP000250079"/>
    </source>
</evidence>
<sequence length="126" mass="14141">MIGILELATIFALWLYMLGAISTSRNKEHLTVDLIETFLTNPRARAFYEVTRSVIVLLITLFMLSLAYHMLGWSLKRPQTTPALSLPLLWQQAPMLAASVFFVAYAVRDILRALAGLNKTQETAEG</sequence>
<proteinExistence type="inferred from homology"/>
<keyword evidence="6 7" id="KW-0472">Membrane</keyword>
<feature type="domain" description="Tripartite ATP-independent periplasmic transporters DctQ component" evidence="8">
    <location>
        <begin position="6"/>
        <end position="115"/>
    </location>
</feature>
<dbReference type="EMBL" id="CP018632">
    <property type="protein sequence ID" value="ASJ75484.1"/>
    <property type="molecule type" value="Genomic_DNA"/>
</dbReference>
<dbReference type="Pfam" id="PF04290">
    <property type="entry name" value="DctQ"/>
    <property type="match status" value="1"/>
</dbReference>
<keyword evidence="2 7" id="KW-0813">Transport</keyword>
<protein>
    <recommendedName>
        <fullName evidence="7">TRAP transporter small permease protein</fullName>
    </recommendedName>
</protein>
<gene>
    <name evidence="9" type="ORF">IMCC3135_27145</name>
</gene>
<evidence type="ECO:0000256" key="7">
    <source>
        <dbReference type="RuleBase" id="RU369079"/>
    </source>
</evidence>
<dbReference type="GO" id="GO:0022857">
    <property type="term" value="F:transmembrane transporter activity"/>
    <property type="evidence" value="ECO:0007669"/>
    <property type="project" value="UniProtKB-UniRule"/>
</dbReference>
<evidence type="ECO:0000256" key="4">
    <source>
        <dbReference type="ARBA" id="ARBA00022692"/>
    </source>
</evidence>
<comment type="caution">
    <text evidence="7">Lacks conserved residue(s) required for the propagation of feature annotation.</text>
</comment>
<dbReference type="AlphaFoldDB" id="A0A2Z2P6J9"/>
<keyword evidence="7" id="KW-0997">Cell inner membrane</keyword>
<evidence type="ECO:0000256" key="2">
    <source>
        <dbReference type="ARBA" id="ARBA00022448"/>
    </source>
</evidence>
<evidence type="ECO:0000313" key="9">
    <source>
        <dbReference type="EMBL" id="ASJ75484.1"/>
    </source>
</evidence>